<dbReference type="SMART" id="SM00355">
    <property type="entry name" value="ZnF_C2H2"/>
    <property type="match status" value="3"/>
</dbReference>
<dbReference type="eggNOG" id="KOG3792">
    <property type="taxonomic scope" value="Eukaryota"/>
</dbReference>
<dbReference type="SMART" id="SM00451">
    <property type="entry name" value="ZnF_U1"/>
    <property type="match status" value="3"/>
</dbReference>
<dbReference type="HOGENOM" id="CLU_012026_1_0_1"/>
<dbReference type="STRING" id="9785.ENSLAFP00000015934"/>
<dbReference type="AlphaFoldDB" id="G3TLT7"/>
<feature type="region of interest" description="Disordered" evidence="1">
    <location>
        <begin position="771"/>
        <end position="790"/>
    </location>
</feature>
<dbReference type="OMA" id="SCQEPRM"/>
<dbReference type="Pfam" id="PF20965">
    <property type="entry name" value="DZF_C"/>
    <property type="match status" value="1"/>
</dbReference>
<accession>G3TLT7</accession>
<dbReference type="FunFam" id="3.30.160.60:FF:002080">
    <property type="entry name" value="Zinc finger RNA-binding protein"/>
    <property type="match status" value="1"/>
</dbReference>
<reference evidence="3" key="3">
    <citation type="submission" date="2025-09" db="UniProtKB">
        <authorList>
            <consortium name="Ensembl"/>
        </authorList>
    </citation>
    <scope>IDENTIFICATION</scope>
    <source>
        <strain evidence="3">Isolate ISIS603380</strain>
    </source>
</reference>
<evidence type="ECO:0000313" key="3">
    <source>
        <dbReference type="Ensembl" id="ENSLAFP00000015934.3"/>
    </source>
</evidence>
<organism evidence="3 4">
    <name type="scientific">Loxodonta africana</name>
    <name type="common">African elephant</name>
    <dbReference type="NCBI Taxonomy" id="9785"/>
    <lineage>
        <taxon>Eukaryota</taxon>
        <taxon>Metazoa</taxon>
        <taxon>Chordata</taxon>
        <taxon>Craniata</taxon>
        <taxon>Vertebrata</taxon>
        <taxon>Euteleostomi</taxon>
        <taxon>Mammalia</taxon>
        <taxon>Eutheria</taxon>
        <taxon>Afrotheria</taxon>
        <taxon>Proboscidea</taxon>
        <taxon>Elephantidae</taxon>
        <taxon>Loxodonta</taxon>
    </lineage>
</organism>
<gene>
    <name evidence="3" type="primary">ZFR2</name>
</gene>
<reference evidence="3" key="2">
    <citation type="submission" date="2025-08" db="UniProtKB">
        <authorList>
            <consortium name="Ensembl"/>
        </authorList>
    </citation>
    <scope>IDENTIFICATION</scope>
    <source>
        <strain evidence="3">Isolate ISIS603380</strain>
    </source>
</reference>
<evidence type="ECO:0000259" key="2">
    <source>
        <dbReference type="PROSITE" id="PS51703"/>
    </source>
</evidence>
<dbReference type="GO" id="GO:0003727">
    <property type="term" value="F:single-stranded RNA binding"/>
    <property type="evidence" value="ECO:0007669"/>
    <property type="project" value="TreeGrafter"/>
</dbReference>
<dbReference type="SUPFAM" id="SSF57667">
    <property type="entry name" value="beta-beta-alpha zinc fingers"/>
    <property type="match status" value="3"/>
</dbReference>
<dbReference type="GeneTree" id="ENSGT00940000162148"/>
<dbReference type="Gene3D" id="3.30.160.60">
    <property type="entry name" value="Classic Zinc Finger"/>
    <property type="match status" value="3"/>
</dbReference>
<reference evidence="3 4" key="1">
    <citation type="submission" date="2009-06" db="EMBL/GenBank/DDBJ databases">
        <title>The Genome Sequence of Loxodonta africana (African elephant).</title>
        <authorList>
            <person name="Di Palma F."/>
            <person name="Heiman D."/>
            <person name="Young S."/>
            <person name="Johnson J."/>
            <person name="Lander E.S."/>
            <person name="Lindblad-Toh K."/>
        </authorList>
    </citation>
    <scope>NUCLEOTIDE SEQUENCE [LARGE SCALE GENOMIC DNA]</scope>
    <source>
        <strain evidence="3 4">Isolate ISIS603380</strain>
    </source>
</reference>
<dbReference type="InParanoid" id="G3TLT7"/>
<dbReference type="InterPro" id="IPR049402">
    <property type="entry name" value="DZF_dom_C"/>
</dbReference>
<keyword evidence="4" id="KW-1185">Reference proteome</keyword>
<dbReference type="Ensembl" id="ENSLAFT00000020551.3">
    <property type="protein sequence ID" value="ENSLAFP00000015934.3"/>
    <property type="gene ID" value="ENSLAFG00000020813.3"/>
</dbReference>
<name>G3TLT7_LOXAF</name>
<dbReference type="GO" id="GO:0071011">
    <property type="term" value="C:precatalytic spliceosome"/>
    <property type="evidence" value="ECO:0007669"/>
    <property type="project" value="TreeGrafter"/>
</dbReference>
<feature type="compositionally biased region" description="Polar residues" evidence="1">
    <location>
        <begin position="101"/>
        <end position="111"/>
    </location>
</feature>
<feature type="region of interest" description="Disordered" evidence="1">
    <location>
        <begin position="188"/>
        <end position="237"/>
    </location>
</feature>
<evidence type="ECO:0000256" key="1">
    <source>
        <dbReference type="SAM" id="MobiDB-lite"/>
    </source>
</evidence>
<dbReference type="FunCoup" id="G3TLT7">
    <property type="interactions" value="7"/>
</dbReference>
<dbReference type="SMART" id="SM00572">
    <property type="entry name" value="DZF"/>
    <property type="match status" value="1"/>
</dbReference>
<dbReference type="InterPro" id="IPR003604">
    <property type="entry name" value="Matrin/U1-like-C_Znf_C2H2"/>
</dbReference>
<dbReference type="Gene3D" id="1.10.1410.40">
    <property type="match status" value="1"/>
</dbReference>
<feature type="region of interest" description="Disordered" evidence="1">
    <location>
        <begin position="259"/>
        <end position="282"/>
    </location>
</feature>
<feature type="compositionally biased region" description="Polar residues" evidence="1">
    <location>
        <begin position="53"/>
        <end position="66"/>
    </location>
</feature>
<proteinExistence type="predicted"/>
<dbReference type="PROSITE" id="PS00028">
    <property type="entry name" value="ZINC_FINGER_C2H2_1"/>
    <property type="match status" value="1"/>
</dbReference>
<dbReference type="InterPro" id="IPR006561">
    <property type="entry name" value="DZF_dom"/>
</dbReference>
<feature type="compositionally biased region" description="Low complexity" evidence="1">
    <location>
        <begin position="196"/>
        <end position="223"/>
    </location>
</feature>
<dbReference type="FunFam" id="3.30.460.10:FF:000010">
    <property type="entry name" value="Zinc finger RNA-binding protein 2"/>
    <property type="match status" value="1"/>
</dbReference>
<dbReference type="InterPro" id="IPR043519">
    <property type="entry name" value="NT_sf"/>
</dbReference>
<dbReference type="FunFam" id="1.10.1410.40:FF:000001">
    <property type="entry name" value="interleukin enhancer-binding factor 3 isoform X1"/>
    <property type="match status" value="1"/>
</dbReference>
<feature type="compositionally biased region" description="Low complexity" evidence="1">
    <location>
        <begin position="345"/>
        <end position="367"/>
    </location>
</feature>
<dbReference type="InterPro" id="IPR036236">
    <property type="entry name" value="Znf_C2H2_sf"/>
</dbReference>
<dbReference type="Proteomes" id="UP000007646">
    <property type="component" value="Unassembled WGS sequence"/>
</dbReference>
<feature type="compositionally biased region" description="Polar residues" evidence="1">
    <location>
        <begin position="335"/>
        <end position="344"/>
    </location>
</feature>
<feature type="domain" description="DZF" evidence="2">
    <location>
        <begin position="605"/>
        <end position="935"/>
    </location>
</feature>
<dbReference type="GO" id="GO:0003725">
    <property type="term" value="F:double-stranded RNA binding"/>
    <property type="evidence" value="ECO:0007669"/>
    <property type="project" value="TreeGrafter"/>
</dbReference>
<dbReference type="Pfam" id="PF12874">
    <property type="entry name" value="zf-met"/>
    <property type="match status" value="3"/>
</dbReference>
<feature type="compositionally biased region" description="Polar residues" evidence="1">
    <location>
        <begin position="121"/>
        <end position="133"/>
    </location>
</feature>
<dbReference type="Pfam" id="PF07528">
    <property type="entry name" value="DZF_N"/>
    <property type="match status" value="1"/>
</dbReference>
<dbReference type="InterPro" id="IPR013087">
    <property type="entry name" value="Znf_C2H2_type"/>
</dbReference>
<sequence length="935" mass="101603">STQPATAFSHPAPGASYTAPSTPGTAPAVTPGFPTTTQLPQPVASAGYAECQPHTSQDVSYSSRPQEPTPAAVPAYQDSYGHSAAGSYENERYSQPAASRPQHSTTDSLYQPGTKGGYSGGYSQAQPQRQGSTAPPGETYLAGTTAPPSAAVPTTPACTLTSYSASAASYTGPNYPAYDVLAYSAAGPYYPPPLPSQRQPPASSSLWGASGSSPSVSPGAIGSFPTKPARARSGPKQPPVHYCEVCKISCAGPQTYREHLEGQKHKKKEAAQRAGDRSPRSVQAPLHCGLCAVSCTGADAYTAHIQGAKHQKVFKPHTKLGKPIPCTEPAPGSTGPAQTPCASQPTAFTPESAPAASAPARPATTPSPSVPPSRPAPKRLVTSKATHTGRRKTRQPTSVTITPKLVISKLACHTLSTTTTRLETFAQRDWIKYLPQLRAIRFGSGKQCDQNQPLVTGVALSDSTGGDWRDTEPVGPDYVEEVCDEDGKTIRFHCKLCECSFNDPNAKDMHTRGRRHRLQYKKKVNPDLPIVAKPSSRTRRLLEEKMRKQRQKELARRREEVQRWQAEMRHYQEGCWWQRREEQPFRDTHQRWALPSWPLPPLMARPGTPTLPLLLAQRPESSDDRHVMCKHATIYPTEGELLAVQRAVSHSERALKLVSDSLAQEKAANPEDKGSNSTDPALRVLKGVMRVGLLAKGLLLRGDRNVHLTLLCSEKPTHALLRKIAEQLPRQLLVVTEDRYDVSSDTEANIVISSCQEPRMQVTVSVTSPLMRQDPSTDQEGAEEAWPDPGDILSPERCLESLAALRHAKWFQARANGLQSCVVVLRVLRDLCQRVPTWGALPDWAMELLVEKALSSATGPLGPGDAVRRVLECMATGTLLTDGPGLQDPCERDPMDVLDSMTMQEREDVTASAQHALRMLAFRQIHKILGMDPLP</sequence>
<feature type="compositionally biased region" description="Low complexity" evidence="1">
    <location>
        <begin position="142"/>
        <end position="156"/>
    </location>
</feature>
<feature type="region of interest" description="Disordered" evidence="1">
    <location>
        <begin position="314"/>
        <end position="398"/>
    </location>
</feature>
<dbReference type="InterPro" id="IPR049401">
    <property type="entry name" value="DZF_dom_N"/>
</dbReference>
<dbReference type="Gene3D" id="3.30.460.10">
    <property type="entry name" value="Beta Polymerase, domain 2"/>
    <property type="match status" value="1"/>
</dbReference>
<dbReference type="PANTHER" id="PTHR45762">
    <property type="entry name" value="ZINC FINGER RNA-BINDING PROTEIN"/>
    <property type="match status" value="1"/>
</dbReference>
<feature type="region of interest" description="Disordered" evidence="1">
    <location>
        <begin position="1"/>
        <end position="156"/>
    </location>
</feature>
<dbReference type="GO" id="GO:0008270">
    <property type="term" value="F:zinc ion binding"/>
    <property type="evidence" value="ECO:0007669"/>
    <property type="project" value="InterPro"/>
</dbReference>
<protein>
    <submittedName>
        <fullName evidence="3">Zinc finger RNA binding protein 2</fullName>
    </submittedName>
</protein>
<dbReference type="FunFam" id="3.30.160.60:FF:000210">
    <property type="entry name" value="Zinc finger RNA-binding protein 2"/>
    <property type="match status" value="1"/>
</dbReference>
<dbReference type="PROSITE" id="PS51703">
    <property type="entry name" value="DZF"/>
    <property type="match status" value="1"/>
</dbReference>
<dbReference type="PANTHER" id="PTHR45762:SF2">
    <property type="entry name" value="ZINC FINGER RNA-BINDING PROTEIN 2"/>
    <property type="match status" value="1"/>
</dbReference>
<evidence type="ECO:0000313" key="4">
    <source>
        <dbReference type="Proteomes" id="UP000007646"/>
    </source>
</evidence>
<feature type="compositionally biased region" description="Basic and acidic residues" evidence="1">
    <location>
        <begin position="259"/>
        <end position="279"/>
    </location>
</feature>